<sequence>MTEVVPVPILSNLKISNIDQILHRDLIANSNDSRALVTFGFKQNGQTHFIGRREALENNWTLEFVEGLALQALDKRDEPEWEPVEVKYQGETHTLLKREGDDLTASSILRKKLLIEIQEHFGTKSVGFAVPNRNTIIATALPEALLLYLNDVYHASDSKGYEKVSNMVYLVRNGNVLAAAPMPADVPAPKALAEPAVTGKTQSKITTATSARMKKPSRARSLKAGKSKMKSPAPKTGNSTKAGNASTPAPVDEAAASPAPKKLRTGGARKKISIKKKR</sequence>
<feature type="compositionally biased region" description="Polar residues" evidence="1">
    <location>
        <begin position="199"/>
        <end position="210"/>
    </location>
</feature>
<dbReference type="EMBL" id="CP117811">
    <property type="protein sequence ID" value="WDE97386.1"/>
    <property type="molecule type" value="Genomic_DNA"/>
</dbReference>
<organism evidence="2 3">
    <name type="scientific">Lentisphaera profundi</name>
    <dbReference type="NCBI Taxonomy" id="1658616"/>
    <lineage>
        <taxon>Bacteria</taxon>
        <taxon>Pseudomonadati</taxon>
        <taxon>Lentisphaerota</taxon>
        <taxon>Lentisphaeria</taxon>
        <taxon>Lentisphaerales</taxon>
        <taxon>Lentisphaeraceae</taxon>
        <taxon>Lentisphaera</taxon>
    </lineage>
</organism>
<proteinExistence type="predicted"/>
<dbReference type="Proteomes" id="UP001214250">
    <property type="component" value="Chromosome 1"/>
</dbReference>
<protein>
    <submittedName>
        <fullName evidence="2">Uncharacterized protein</fullName>
    </submittedName>
</protein>
<dbReference type="RefSeq" id="WP_274151736.1">
    <property type="nucleotide sequence ID" value="NZ_CP117811.1"/>
</dbReference>
<accession>A0ABY7VT48</accession>
<reference evidence="2 3" key="1">
    <citation type="submission" date="2023-02" db="EMBL/GenBank/DDBJ databases">
        <title>Genome sequence of Lentisphaera profundi SAORIC-696.</title>
        <authorList>
            <person name="Kim e."/>
            <person name="Cho J.-C."/>
            <person name="Choi A."/>
            <person name="Kang I."/>
        </authorList>
    </citation>
    <scope>NUCLEOTIDE SEQUENCE [LARGE SCALE GENOMIC DNA]</scope>
    <source>
        <strain evidence="2 3">SAORIC-696</strain>
    </source>
</reference>
<evidence type="ECO:0000313" key="3">
    <source>
        <dbReference type="Proteomes" id="UP001214250"/>
    </source>
</evidence>
<feature type="region of interest" description="Disordered" evidence="1">
    <location>
        <begin position="195"/>
        <end position="278"/>
    </location>
</feature>
<keyword evidence="3" id="KW-1185">Reference proteome</keyword>
<evidence type="ECO:0000256" key="1">
    <source>
        <dbReference type="SAM" id="MobiDB-lite"/>
    </source>
</evidence>
<evidence type="ECO:0000313" key="2">
    <source>
        <dbReference type="EMBL" id="WDE97386.1"/>
    </source>
</evidence>
<feature type="compositionally biased region" description="Basic residues" evidence="1">
    <location>
        <begin position="212"/>
        <end position="229"/>
    </location>
</feature>
<feature type="compositionally biased region" description="Polar residues" evidence="1">
    <location>
        <begin position="236"/>
        <end position="247"/>
    </location>
</feature>
<name>A0ABY7VT48_9BACT</name>
<feature type="compositionally biased region" description="Basic residues" evidence="1">
    <location>
        <begin position="261"/>
        <end position="278"/>
    </location>
</feature>
<gene>
    <name evidence="2" type="ORF">PQO03_05400</name>
</gene>